<dbReference type="Proteomes" id="UP000655044">
    <property type="component" value="Unassembled WGS sequence"/>
</dbReference>
<feature type="region of interest" description="Disordered" evidence="1">
    <location>
        <begin position="140"/>
        <end position="201"/>
    </location>
</feature>
<evidence type="ECO:0000256" key="1">
    <source>
        <dbReference type="SAM" id="MobiDB-lite"/>
    </source>
</evidence>
<keyword evidence="3" id="KW-1185">Reference proteome</keyword>
<feature type="compositionally biased region" description="Basic and acidic residues" evidence="1">
    <location>
        <begin position="188"/>
        <end position="201"/>
    </location>
</feature>
<reference evidence="2" key="1">
    <citation type="submission" date="2021-01" db="EMBL/GenBank/DDBJ databases">
        <title>Whole genome shotgun sequence of Planobispora rosea NBRC 15558.</title>
        <authorList>
            <person name="Komaki H."/>
            <person name="Tamura T."/>
        </authorList>
    </citation>
    <scope>NUCLEOTIDE SEQUENCE</scope>
    <source>
        <strain evidence="2">NBRC 15558</strain>
    </source>
</reference>
<sequence length="201" mass="22960">MPVHHPSDRVSRIPAMCLSQQIELPRDLIVWLSKNVHRGAALLDVATARDAVCWWHHICLQDLDASHPDGSVLHVLFSDHEVGLRMLGIGTREAEIRHGFLLPTLSRRPSIRPVPVLWCWEDAEDGLTWLWRQQILHRRTHAPRSHRSPRTPSPPPIQRSLRGPEPGTARHRQNPPPGWSRAGVIPHRLHEREPDRSAVLP</sequence>
<gene>
    <name evidence="2" type="ORF">Pro02_72880</name>
</gene>
<comment type="caution">
    <text evidence="2">The sequence shown here is derived from an EMBL/GenBank/DDBJ whole genome shotgun (WGS) entry which is preliminary data.</text>
</comment>
<dbReference type="EMBL" id="BOOI01000093">
    <property type="protein sequence ID" value="GIH88880.1"/>
    <property type="molecule type" value="Genomic_DNA"/>
</dbReference>
<dbReference type="RefSeq" id="WP_189243970.1">
    <property type="nucleotide sequence ID" value="NZ_BMQP01000060.1"/>
</dbReference>
<proteinExistence type="predicted"/>
<name>A0A8J3WGU2_PLARO</name>
<feature type="compositionally biased region" description="Basic residues" evidence="1">
    <location>
        <begin position="140"/>
        <end position="149"/>
    </location>
</feature>
<evidence type="ECO:0000313" key="2">
    <source>
        <dbReference type="EMBL" id="GIH88880.1"/>
    </source>
</evidence>
<accession>A0A8J3WGU2</accession>
<dbReference type="AlphaFoldDB" id="A0A8J3WGU2"/>
<evidence type="ECO:0000313" key="3">
    <source>
        <dbReference type="Proteomes" id="UP000655044"/>
    </source>
</evidence>
<organism evidence="2 3">
    <name type="scientific">Planobispora rosea</name>
    <dbReference type="NCBI Taxonomy" id="35762"/>
    <lineage>
        <taxon>Bacteria</taxon>
        <taxon>Bacillati</taxon>
        <taxon>Actinomycetota</taxon>
        <taxon>Actinomycetes</taxon>
        <taxon>Streptosporangiales</taxon>
        <taxon>Streptosporangiaceae</taxon>
        <taxon>Planobispora</taxon>
    </lineage>
</organism>
<protein>
    <submittedName>
        <fullName evidence="2">Uncharacterized protein</fullName>
    </submittedName>
</protein>